<keyword evidence="4" id="KW-0238">DNA-binding</keyword>
<evidence type="ECO:0000256" key="3">
    <source>
        <dbReference type="ARBA" id="ARBA00023054"/>
    </source>
</evidence>
<dbReference type="EMBL" id="CM035425">
    <property type="protein sequence ID" value="KAH7330940.1"/>
    <property type="molecule type" value="Genomic_DNA"/>
</dbReference>
<evidence type="ECO:0000313" key="10">
    <source>
        <dbReference type="EMBL" id="KAH7330941.1"/>
    </source>
</evidence>
<reference evidence="10" key="1">
    <citation type="submission" date="2021-08" db="EMBL/GenBank/DDBJ databases">
        <title>WGS assembly of Ceratopteris richardii.</title>
        <authorList>
            <person name="Marchant D.B."/>
            <person name="Chen G."/>
            <person name="Jenkins J."/>
            <person name="Shu S."/>
            <person name="Leebens-Mack J."/>
            <person name="Grimwood J."/>
            <person name="Schmutz J."/>
            <person name="Soltis P."/>
            <person name="Soltis D."/>
            <person name="Chen Z.-H."/>
        </authorList>
    </citation>
    <scope>NUCLEOTIDE SEQUENCE</scope>
    <source>
        <strain evidence="10">Whitten #5841</strain>
        <tissue evidence="10">Leaf</tissue>
    </source>
</reference>
<protein>
    <recommendedName>
        <fullName evidence="9">Myb/SANT-like DNA-binding domain-containing protein</fullName>
    </recommendedName>
</protein>
<feature type="domain" description="Myb/SANT-like DNA-binding" evidence="9">
    <location>
        <begin position="93"/>
        <end position="185"/>
    </location>
</feature>
<evidence type="ECO:0000256" key="7">
    <source>
        <dbReference type="SAM" id="Coils"/>
    </source>
</evidence>
<evidence type="ECO:0000256" key="2">
    <source>
        <dbReference type="ARBA" id="ARBA00023015"/>
    </source>
</evidence>
<evidence type="ECO:0000256" key="1">
    <source>
        <dbReference type="ARBA" id="ARBA00004123"/>
    </source>
</evidence>
<dbReference type="OrthoDB" id="2019351at2759"/>
<dbReference type="PANTHER" id="PTHR31307">
    <property type="entry name" value="TRIHELIX TRANSCRIPTION FACTOR ASIL2"/>
    <property type="match status" value="1"/>
</dbReference>
<feature type="region of interest" description="Disordered" evidence="8">
    <location>
        <begin position="1"/>
        <end position="89"/>
    </location>
</feature>
<organism evidence="10 11">
    <name type="scientific">Ceratopteris richardii</name>
    <name type="common">Triangle waterfern</name>
    <dbReference type="NCBI Taxonomy" id="49495"/>
    <lineage>
        <taxon>Eukaryota</taxon>
        <taxon>Viridiplantae</taxon>
        <taxon>Streptophyta</taxon>
        <taxon>Embryophyta</taxon>
        <taxon>Tracheophyta</taxon>
        <taxon>Polypodiopsida</taxon>
        <taxon>Polypodiidae</taxon>
        <taxon>Polypodiales</taxon>
        <taxon>Pteridineae</taxon>
        <taxon>Pteridaceae</taxon>
        <taxon>Parkerioideae</taxon>
        <taxon>Ceratopteris</taxon>
    </lineage>
</organism>
<name>A0A8T2SEQ2_CERRI</name>
<keyword evidence="11" id="KW-1185">Reference proteome</keyword>
<evidence type="ECO:0000256" key="5">
    <source>
        <dbReference type="ARBA" id="ARBA00023163"/>
    </source>
</evidence>
<dbReference type="InterPro" id="IPR044822">
    <property type="entry name" value="Myb_DNA-bind_4"/>
</dbReference>
<dbReference type="AlphaFoldDB" id="A0A8T2SEQ2"/>
<evidence type="ECO:0000256" key="8">
    <source>
        <dbReference type="SAM" id="MobiDB-lite"/>
    </source>
</evidence>
<feature type="compositionally biased region" description="Low complexity" evidence="8">
    <location>
        <begin position="311"/>
        <end position="325"/>
    </location>
</feature>
<accession>A0A8T2SEQ2</accession>
<dbReference type="PANTHER" id="PTHR31307:SF4">
    <property type="entry name" value="TRIHELIX TRANSCRIPTION FACTOR ASIL2"/>
    <property type="match status" value="1"/>
</dbReference>
<keyword evidence="5" id="KW-0804">Transcription</keyword>
<evidence type="ECO:0000256" key="4">
    <source>
        <dbReference type="ARBA" id="ARBA00023125"/>
    </source>
</evidence>
<proteinExistence type="predicted"/>
<gene>
    <name evidence="10" type="ORF">KP509_20G009100</name>
</gene>
<dbReference type="Proteomes" id="UP000825935">
    <property type="component" value="Chromosome 20"/>
</dbReference>
<dbReference type="EMBL" id="CM035425">
    <property type="protein sequence ID" value="KAH7330941.1"/>
    <property type="molecule type" value="Genomic_DNA"/>
</dbReference>
<dbReference type="GO" id="GO:0000976">
    <property type="term" value="F:transcription cis-regulatory region binding"/>
    <property type="evidence" value="ECO:0007669"/>
    <property type="project" value="TreeGrafter"/>
</dbReference>
<sequence length="440" mass="47748">MAGDSDPQQDEACGTDSSASTSTPSQCPPPALHSSSSQQPPPPFLPVAVEAGAAPLPQPTHMSQVPPHVSQSRSLHAVNPDASPAPCSDRPFRDDWSENATFSLIQAWGERYLELNRGNLKQRHWMDVADSVNSRPLAASKPPKTDVQCKNRIDTLKKKYKIERTKVLSGGPPSRWAFFDRLDDLIGSSRKSKIPPAVKATGYASVAGDGHCVGELNGQFTPTSIAKCSKEEDVTPPMFFIPPQLPPLMPPHVGGMFLHMDPSMGNLFPGLPLFHHLTGDGAQFGHHAGMPMPYVQGNAGGNTGVNEQTCDAPGADAGGAAADTASKSKEEPDVPPSSPPHKRPSDQGRVKRKRDVQGPSNDASFGELARAICRFVDVYERVERAKLEQAMKIENQRRELVKDLEMKRMELFMKMQMKHAKSKNRSNKRNNAENSSGADA</sequence>
<keyword evidence="6" id="KW-0539">Nucleus</keyword>
<feature type="compositionally biased region" description="Basic residues" evidence="8">
    <location>
        <begin position="417"/>
        <end position="428"/>
    </location>
</feature>
<comment type="subcellular location">
    <subcellularLocation>
        <location evidence="1">Nucleus</location>
    </subcellularLocation>
</comment>
<keyword evidence="2" id="KW-0805">Transcription regulation</keyword>
<dbReference type="FunFam" id="1.10.10.60:FF:000104">
    <property type="entry name" value="trihelix transcription factor ASIL2"/>
    <property type="match status" value="1"/>
</dbReference>
<dbReference type="Pfam" id="PF13837">
    <property type="entry name" value="Myb_DNA-bind_4"/>
    <property type="match status" value="1"/>
</dbReference>
<evidence type="ECO:0000259" key="9">
    <source>
        <dbReference type="Pfam" id="PF13837"/>
    </source>
</evidence>
<dbReference type="InterPro" id="IPR044823">
    <property type="entry name" value="ASIL1/2-like"/>
</dbReference>
<comment type="caution">
    <text evidence="10">The sequence shown here is derived from an EMBL/GenBank/DDBJ whole genome shotgun (WGS) entry which is preliminary data.</text>
</comment>
<dbReference type="GO" id="GO:0005634">
    <property type="term" value="C:nucleus"/>
    <property type="evidence" value="ECO:0007669"/>
    <property type="project" value="UniProtKB-SubCell"/>
</dbReference>
<feature type="region of interest" description="Disordered" evidence="8">
    <location>
        <begin position="417"/>
        <end position="440"/>
    </location>
</feature>
<keyword evidence="3 7" id="KW-0175">Coiled coil</keyword>
<feature type="coiled-coil region" evidence="7">
    <location>
        <begin position="379"/>
        <end position="410"/>
    </location>
</feature>
<evidence type="ECO:0000256" key="6">
    <source>
        <dbReference type="ARBA" id="ARBA00023242"/>
    </source>
</evidence>
<feature type="compositionally biased region" description="Polar residues" evidence="8">
    <location>
        <begin position="15"/>
        <end position="25"/>
    </location>
</feature>
<feature type="region of interest" description="Disordered" evidence="8">
    <location>
        <begin position="299"/>
        <end position="363"/>
    </location>
</feature>
<dbReference type="Gene3D" id="1.10.10.60">
    <property type="entry name" value="Homeodomain-like"/>
    <property type="match status" value="1"/>
</dbReference>
<evidence type="ECO:0000313" key="11">
    <source>
        <dbReference type="Proteomes" id="UP000825935"/>
    </source>
</evidence>